<comment type="caution">
    <text evidence="2">The sequence shown here is derived from an EMBL/GenBank/DDBJ whole genome shotgun (WGS) entry which is preliminary data.</text>
</comment>
<dbReference type="PROSITE" id="PS51459">
    <property type="entry name" value="FIDO"/>
    <property type="match status" value="1"/>
</dbReference>
<name>A0A0F9PW39_9ZZZZ</name>
<dbReference type="InterPro" id="IPR003812">
    <property type="entry name" value="Fido"/>
</dbReference>
<sequence>MTTRELVAESNRIEGITREPTKEEIYQFLAFLNLSKILVVDLENFVSVYEPGATLRDKQGMDVRVGEHTPPKGGPDIAHRLQALLKVVRRPWNRAAGAYKVHIAYEKLHPFMDGNGRSGRMLWYWMMRDKPMAQNLGFLHAFYYQALASKEKQC</sequence>
<dbReference type="AlphaFoldDB" id="A0A0F9PW39"/>
<evidence type="ECO:0000313" key="2">
    <source>
        <dbReference type="EMBL" id="KKN05261.1"/>
    </source>
</evidence>
<organism evidence="2">
    <name type="scientific">marine sediment metagenome</name>
    <dbReference type="NCBI Taxonomy" id="412755"/>
    <lineage>
        <taxon>unclassified sequences</taxon>
        <taxon>metagenomes</taxon>
        <taxon>ecological metagenomes</taxon>
    </lineage>
</organism>
<feature type="domain" description="Fido" evidence="1">
    <location>
        <begin position="32"/>
        <end position="154"/>
    </location>
</feature>
<proteinExistence type="predicted"/>
<gene>
    <name evidence="2" type="ORF">LCGC14_1089050</name>
</gene>
<dbReference type="SUPFAM" id="SSF140931">
    <property type="entry name" value="Fic-like"/>
    <property type="match status" value="1"/>
</dbReference>
<protein>
    <recommendedName>
        <fullName evidence="1">Fido domain-containing protein</fullName>
    </recommendedName>
</protein>
<evidence type="ECO:0000259" key="1">
    <source>
        <dbReference type="PROSITE" id="PS51459"/>
    </source>
</evidence>
<dbReference type="Gene3D" id="1.10.3290.10">
    <property type="entry name" value="Fido-like domain"/>
    <property type="match status" value="1"/>
</dbReference>
<accession>A0A0F9PW39</accession>
<dbReference type="Pfam" id="PF02661">
    <property type="entry name" value="Fic"/>
    <property type="match status" value="1"/>
</dbReference>
<reference evidence="2" key="1">
    <citation type="journal article" date="2015" name="Nature">
        <title>Complex archaea that bridge the gap between prokaryotes and eukaryotes.</title>
        <authorList>
            <person name="Spang A."/>
            <person name="Saw J.H."/>
            <person name="Jorgensen S.L."/>
            <person name="Zaremba-Niedzwiedzka K."/>
            <person name="Martijn J."/>
            <person name="Lind A.E."/>
            <person name="van Eijk R."/>
            <person name="Schleper C."/>
            <person name="Guy L."/>
            <person name="Ettema T.J."/>
        </authorList>
    </citation>
    <scope>NUCLEOTIDE SEQUENCE</scope>
</reference>
<dbReference type="EMBL" id="LAZR01004824">
    <property type="protein sequence ID" value="KKN05261.1"/>
    <property type="molecule type" value="Genomic_DNA"/>
</dbReference>
<dbReference type="InterPro" id="IPR036597">
    <property type="entry name" value="Fido-like_dom_sf"/>
</dbReference>